<dbReference type="AlphaFoldDB" id="A0A9R1U6S3"/>
<reference evidence="2" key="1">
    <citation type="submission" date="2025-08" db="UniProtKB">
        <authorList>
            <consortium name="RefSeq"/>
        </authorList>
    </citation>
    <scope>IDENTIFICATION</scope>
    <source>
        <strain evidence="2">USDA-PBARC FA_bdor</strain>
        <tissue evidence="2">Whole organism</tissue>
    </source>
</reference>
<accession>A0A9R1U6S3</accession>
<dbReference type="GeneID" id="105270318"/>
<dbReference type="OrthoDB" id="7698238at2759"/>
<evidence type="ECO:0000313" key="2">
    <source>
        <dbReference type="RefSeq" id="XP_011309473.1"/>
    </source>
</evidence>
<proteinExistence type="predicted"/>
<protein>
    <submittedName>
        <fullName evidence="2">Uncharacterized protein</fullName>
    </submittedName>
</protein>
<evidence type="ECO:0000313" key="1">
    <source>
        <dbReference type="Proteomes" id="UP000694866"/>
    </source>
</evidence>
<dbReference type="KEGG" id="fas:105270318"/>
<keyword evidence="1" id="KW-1185">Reference proteome</keyword>
<organism evidence="1 2">
    <name type="scientific">Fopius arisanus</name>
    <dbReference type="NCBI Taxonomy" id="64838"/>
    <lineage>
        <taxon>Eukaryota</taxon>
        <taxon>Metazoa</taxon>
        <taxon>Ecdysozoa</taxon>
        <taxon>Arthropoda</taxon>
        <taxon>Hexapoda</taxon>
        <taxon>Insecta</taxon>
        <taxon>Pterygota</taxon>
        <taxon>Neoptera</taxon>
        <taxon>Endopterygota</taxon>
        <taxon>Hymenoptera</taxon>
        <taxon>Apocrita</taxon>
        <taxon>Ichneumonoidea</taxon>
        <taxon>Braconidae</taxon>
        <taxon>Opiinae</taxon>
        <taxon>Fopius</taxon>
    </lineage>
</organism>
<dbReference type="Proteomes" id="UP000694866">
    <property type="component" value="Unplaced"/>
</dbReference>
<dbReference type="RefSeq" id="XP_011309473.1">
    <property type="nucleotide sequence ID" value="XM_011311171.1"/>
</dbReference>
<sequence>MIDVLLNFKQQVEYSTAKASGVRAALSRLMPNVGGPGQRRRALLASVSTSVLTYSIAIGGETLRTQKTRRRTTADYRLRALRVVCAYRTVTDDAIGVIPGITPIEIVAEGRRKLYGERESNLQRLQMEHP</sequence>
<gene>
    <name evidence="2" type="primary">LOC105270318</name>
</gene>
<name>A0A9R1U6S3_9HYME</name>